<comment type="pathway">
    <text evidence="3">Protein modification; protein ubiquitination.</text>
</comment>
<dbReference type="Gene3D" id="2.130.10.10">
    <property type="entry name" value="YVTN repeat-like/Quinoprotein amine dehydrogenase"/>
    <property type="match status" value="3"/>
</dbReference>
<evidence type="ECO:0000256" key="8">
    <source>
        <dbReference type="ARBA" id="ARBA00023125"/>
    </source>
</evidence>
<dbReference type="InterPro" id="IPR036322">
    <property type="entry name" value="WD40_repeat_dom_sf"/>
</dbReference>
<organism evidence="14 15">
    <name type="scientific">Umbelopsis vinacea</name>
    <dbReference type="NCBI Taxonomy" id="44442"/>
    <lineage>
        <taxon>Eukaryota</taxon>
        <taxon>Fungi</taxon>
        <taxon>Fungi incertae sedis</taxon>
        <taxon>Mucoromycota</taxon>
        <taxon>Mucoromycotina</taxon>
        <taxon>Umbelopsidomycetes</taxon>
        <taxon>Umbelopsidales</taxon>
        <taxon>Umbelopsidaceae</taxon>
        <taxon>Umbelopsis</taxon>
    </lineage>
</organism>
<dbReference type="GO" id="GO:0006281">
    <property type="term" value="P:DNA repair"/>
    <property type="evidence" value="ECO:0007669"/>
    <property type="project" value="UniProtKB-KW"/>
</dbReference>
<dbReference type="InterPro" id="IPR018846">
    <property type="entry name" value="Beta-prop_RSE1/DDB1/CPSF1_1st"/>
</dbReference>
<feature type="domain" description="RSE1/DDB1/CPSF1 second beta-propeller" evidence="13">
    <location>
        <begin position="478"/>
        <end position="788"/>
    </location>
</feature>
<evidence type="ECO:0000256" key="7">
    <source>
        <dbReference type="ARBA" id="ARBA00022763"/>
    </source>
</evidence>
<dbReference type="SUPFAM" id="SSF50978">
    <property type="entry name" value="WD40 repeat-like"/>
    <property type="match status" value="1"/>
</dbReference>
<dbReference type="Pfam" id="PF23726">
    <property type="entry name" value="Beta-prop_RSE1_2nd"/>
    <property type="match status" value="1"/>
</dbReference>
<reference evidence="14" key="1">
    <citation type="submission" date="2020-12" db="EMBL/GenBank/DDBJ databases">
        <title>Metabolic potential, ecology and presence of endohyphal bacteria is reflected in genomic diversity of Mucoromycotina.</title>
        <authorList>
            <person name="Muszewska A."/>
            <person name="Okrasinska A."/>
            <person name="Steczkiewicz K."/>
            <person name="Drgas O."/>
            <person name="Orlowska M."/>
            <person name="Perlinska-Lenart U."/>
            <person name="Aleksandrzak-Piekarczyk T."/>
            <person name="Szatraj K."/>
            <person name="Zielenkiewicz U."/>
            <person name="Pilsyk S."/>
            <person name="Malc E."/>
            <person name="Mieczkowski P."/>
            <person name="Kruszewska J.S."/>
            <person name="Biernat P."/>
            <person name="Pawlowska J."/>
        </authorList>
    </citation>
    <scope>NUCLEOTIDE SEQUENCE</scope>
    <source>
        <strain evidence="14">WA0000051536</strain>
    </source>
</reference>
<evidence type="ECO:0000256" key="2">
    <source>
        <dbReference type="ARBA" id="ARBA00004496"/>
    </source>
</evidence>
<feature type="domain" description="RSE1/DDB1/CPSF1 C-terminal" evidence="11">
    <location>
        <begin position="840"/>
        <end position="1152"/>
    </location>
</feature>
<evidence type="ECO:0000259" key="12">
    <source>
        <dbReference type="Pfam" id="PF10433"/>
    </source>
</evidence>
<evidence type="ECO:0000256" key="4">
    <source>
        <dbReference type="ARBA" id="ARBA00007453"/>
    </source>
</evidence>
<evidence type="ECO:0000256" key="10">
    <source>
        <dbReference type="ARBA" id="ARBA00023242"/>
    </source>
</evidence>
<dbReference type="Proteomes" id="UP000612746">
    <property type="component" value="Unassembled WGS sequence"/>
</dbReference>
<dbReference type="PANTHER" id="PTHR10644">
    <property type="entry name" value="DNA REPAIR/RNA PROCESSING CPSF FAMILY"/>
    <property type="match status" value="1"/>
</dbReference>
<keyword evidence="10" id="KW-0539">Nucleus</keyword>
<comment type="caution">
    <text evidence="14">The sequence shown here is derived from an EMBL/GenBank/DDBJ whole genome shotgun (WGS) entry which is preliminary data.</text>
</comment>
<evidence type="ECO:0000256" key="1">
    <source>
        <dbReference type="ARBA" id="ARBA00004123"/>
    </source>
</evidence>
<dbReference type="InterPro" id="IPR058543">
    <property type="entry name" value="Beta-prop_RSE1/DDB1/CPSF1_2nd"/>
</dbReference>
<dbReference type="Pfam" id="PF03178">
    <property type="entry name" value="CPSF_A"/>
    <property type="match status" value="1"/>
</dbReference>
<dbReference type="AlphaFoldDB" id="A0A8H7PUX9"/>
<keyword evidence="9" id="KW-0234">DNA repair</keyword>
<evidence type="ECO:0000259" key="13">
    <source>
        <dbReference type="Pfam" id="PF23726"/>
    </source>
</evidence>
<evidence type="ECO:0000313" key="14">
    <source>
        <dbReference type="EMBL" id="KAG2179671.1"/>
    </source>
</evidence>
<dbReference type="InterPro" id="IPR050358">
    <property type="entry name" value="RSE1/DDB1/CFT1"/>
</dbReference>
<protein>
    <recommendedName>
        <fullName evidence="5">DNA damage-binding protein 1</fullName>
    </recommendedName>
</protein>
<evidence type="ECO:0000256" key="9">
    <source>
        <dbReference type="ARBA" id="ARBA00023204"/>
    </source>
</evidence>
<dbReference type="EMBL" id="JAEPRA010000010">
    <property type="protein sequence ID" value="KAG2179671.1"/>
    <property type="molecule type" value="Genomic_DNA"/>
</dbReference>
<accession>A0A8H7PUX9</accession>
<dbReference type="GO" id="GO:0003677">
    <property type="term" value="F:DNA binding"/>
    <property type="evidence" value="ECO:0007669"/>
    <property type="project" value="UniProtKB-KW"/>
</dbReference>
<dbReference type="GO" id="GO:0005634">
    <property type="term" value="C:nucleus"/>
    <property type="evidence" value="ECO:0007669"/>
    <property type="project" value="UniProtKB-SubCell"/>
</dbReference>
<keyword evidence="7" id="KW-0227">DNA damage</keyword>
<dbReference type="InterPro" id="IPR004871">
    <property type="entry name" value="RSE1/DDB1/CPSF1_C"/>
</dbReference>
<dbReference type="FunFam" id="2.130.10.10:FF:000073">
    <property type="entry name" value="DNA damage-binding protein 1"/>
    <property type="match status" value="1"/>
</dbReference>
<evidence type="ECO:0000256" key="3">
    <source>
        <dbReference type="ARBA" id="ARBA00004906"/>
    </source>
</evidence>
<name>A0A8H7PUX9_9FUNG</name>
<dbReference type="OrthoDB" id="433457at2759"/>
<evidence type="ECO:0000313" key="15">
    <source>
        <dbReference type="Proteomes" id="UP000612746"/>
    </source>
</evidence>
<comment type="similarity">
    <text evidence="4">Belongs to the DDB1 family.</text>
</comment>
<dbReference type="InterPro" id="IPR015943">
    <property type="entry name" value="WD40/YVTN_repeat-like_dom_sf"/>
</dbReference>
<proteinExistence type="inferred from homology"/>
<keyword evidence="15" id="KW-1185">Reference proteome</keyword>
<evidence type="ECO:0000256" key="5">
    <source>
        <dbReference type="ARBA" id="ARBA00014577"/>
    </source>
</evidence>
<keyword evidence="8" id="KW-0238">DNA-binding</keyword>
<dbReference type="Gene3D" id="1.10.150.910">
    <property type="match status" value="1"/>
</dbReference>
<dbReference type="GO" id="GO:0005737">
    <property type="term" value="C:cytoplasm"/>
    <property type="evidence" value="ECO:0007669"/>
    <property type="project" value="UniProtKB-SubCell"/>
</dbReference>
<gene>
    <name evidence="14" type="ORF">INT44_006519</name>
</gene>
<comment type="subcellular location">
    <subcellularLocation>
        <location evidence="2">Cytoplasm</location>
    </subcellularLocation>
    <subcellularLocation>
        <location evidence="1">Nucleus</location>
    </subcellularLocation>
</comment>
<feature type="domain" description="RSE1/DDB1/CPSF1 first beta-propeller" evidence="12">
    <location>
        <begin position="76"/>
        <end position="432"/>
    </location>
</feature>
<dbReference type="Pfam" id="PF10433">
    <property type="entry name" value="Beta-prop_RSE1_1st"/>
    <property type="match status" value="1"/>
</dbReference>
<sequence length="1189" mass="131497">MMLRQADWFSTVSLRKDVEKDKRSNSSSLCGLMAIILLKNGVLSLRTLVTVGCETGFQPTMSVYQYVVTAQKPTAVHFAVKGRFTSSDEINLIISKGTRIEIFTLTPDGLRPVIEFGIYGRIEAMEIFSPPDVSTDSLFILTERNTFCILTYNQATQDIVTAANGDVRDRSARPLNCGMRAMIDAQCKAIVLTMYAGLVKVLPFATGETSSLRAPKSKGKNVVGRHTGEIGEGFNVSVFIFHWYRIDEVNLLSSVMLHGVENPTLMILYEDTRATRHVKTYEINLRSKDKAGGSSFRAKVETGANLLIAVPAPLGGALVIGEQTITYIHPDRSPISINIEGTVIRSYGLIDEDGTRLLLADYLGHLYVLVLISQGGALAGLQIERLGEVSTPSSIVYLDNGFAYIGSPSGDSQLVQLHNVQNNEGSYLEILEEYPNMAPITDFCIVDLERQGQGQLVTCSGAGKDGSLRIVRNGVGIDEQATLEMPGVKGLWSLAHSYGSMHEETIVFSFIGETRVLHLNDSELEEAEQFSGFDMAHSTVACGNVAGNLLVQVTEVSVRLTGCSTDGKLMDEWIPDGSTITVACLNGTQCVLSYGNGSLVLLEVQGDKLVKIRETQLEYEIACIDISPFEESESSEKSQFVAVGLWTDITARILSLPDFKPLVKESLGIESIPRSILMTTLEDIPYLFVASGDGQLFSFKFDQHTSSLVERKKIALGTQPIVLQTFKTGTTTNIFAASDRPTVVYSKNQKLLYSNVNLKEVNYMVSFNSESFPNSVVLNTDESTIIGKIDQIQKLHVSKIALDKEMARRIAYQESSRSFGIITLKIQIDAGSGDEQALGFFRILDDRLFEVLDSFALDRDETIESIISLTFEADSNEYYVVGTARPTPEDSNVHKGRLRVFSVLPTRHLKLVTELEVQGAPYVLREFNGKLLAGINGKVEIYQMTIEEDGSYNLSLHCSHHSNVVALYIETRGDFIVVGDLMESVSVLMYSDGALEQVAKDYNANWMTSVGMIDQDTYIGSETGYNLFTLKRNAGGATPEERRKLEVMGEFHLGEFVNRFRKGSLVMNQNEVEGSPILSTILYGTINGVIGVIANITQESYELLEKLQYNMIHVIHGVGGLKYEEWRTFYNDQRTGDCRNFIDGDLIETFLDFNPDQMQLVVDGSKWGTPLDTSVEDVIRLVEIMVRIH</sequence>
<keyword evidence="6" id="KW-0963">Cytoplasm</keyword>
<evidence type="ECO:0000256" key="6">
    <source>
        <dbReference type="ARBA" id="ARBA00022490"/>
    </source>
</evidence>
<evidence type="ECO:0000259" key="11">
    <source>
        <dbReference type="Pfam" id="PF03178"/>
    </source>
</evidence>